<evidence type="ECO:0000313" key="1">
    <source>
        <dbReference type="EMBL" id="KAF0746922.1"/>
    </source>
</evidence>
<proteinExistence type="predicted"/>
<dbReference type="AlphaFoldDB" id="A0A6G0Y0W5"/>
<name>A0A6G0Y0W5_APHCR</name>
<accession>A0A6G0Y0W5</accession>
<organism evidence="1 2">
    <name type="scientific">Aphis craccivora</name>
    <name type="common">Cowpea aphid</name>
    <dbReference type="NCBI Taxonomy" id="307492"/>
    <lineage>
        <taxon>Eukaryota</taxon>
        <taxon>Metazoa</taxon>
        <taxon>Ecdysozoa</taxon>
        <taxon>Arthropoda</taxon>
        <taxon>Hexapoda</taxon>
        <taxon>Insecta</taxon>
        <taxon>Pterygota</taxon>
        <taxon>Neoptera</taxon>
        <taxon>Paraneoptera</taxon>
        <taxon>Hemiptera</taxon>
        <taxon>Sternorrhyncha</taxon>
        <taxon>Aphidomorpha</taxon>
        <taxon>Aphidoidea</taxon>
        <taxon>Aphididae</taxon>
        <taxon>Aphidini</taxon>
        <taxon>Aphis</taxon>
        <taxon>Aphis</taxon>
    </lineage>
</organism>
<dbReference type="EMBL" id="VUJU01007027">
    <property type="protein sequence ID" value="KAF0746922.1"/>
    <property type="molecule type" value="Genomic_DNA"/>
</dbReference>
<dbReference type="OrthoDB" id="6777076at2759"/>
<gene>
    <name evidence="1" type="ORF">FWK35_00022879</name>
</gene>
<sequence length="176" mass="20529">MILKVDSYAWMVNSLTDPKTKYIIEKINLPCSVLRCEYCKICVHIFKCSCMDNIIYLNICKHIHAIVKVDVLKIQPSSNRNLKNTETNITELYKEINNKMEAMLGMYNRTTLSIENQHDILKHCDKILTIISKETNKSTDSVTTKTTIVKHIEKQIRFYSNNKRKPNINIPTPFFT</sequence>
<evidence type="ECO:0000313" key="2">
    <source>
        <dbReference type="Proteomes" id="UP000478052"/>
    </source>
</evidence>
<reference evidence="1 2" key="1">
    <citation type="submission" date="2019-08" db="EMBL/GenBank/DDBJ databases">
        <title>Whole genome of Aphis craccivora.</title>
        <authorList>
            <person name="Voronova N.V."/>
            <person name="Shulinski R.S."/>
            <person name="Bandarenka Y.V."/>
            <person name="Zhorov D.G."/>
            <person name="Warner D."/>
        </authorList>
    </citation>
    <scope>NUCLEOTIDE SEQUENCE [LARGE SCALE GENOMIC DNA]</scope>
    <source>
        <strain evidence="1">180601</strain>
        <tissue evidence="1">Whole Body</tissue>
    </source>
</reference>
<keyword evidence="2" id="KW-1185">Reference proteome</keyword>
<protein>
    <submittedName>
        <fullName evidence="1">SWIM-type domain-containing protein</fullName>
    </submittedName>
</protein>
<comment type="caution">
    <text evidence="1">The sequence shown here is derived from an EMBL/GenBank/DDBJ whole genome shotgun (WGS) entry which is preliminary data.</text>
</comment>
<dbReference type="Proteomes" id="UP000478052">
    <property type="component" value="Unassembled WGS sequence"/>
</dbReference>